<organism evidence="4 5">
    <name type="scientific">Kribbella karoonensis</name>
    <dbReference type="NCBI Taxonomy" id="324851"/>
    <lineage>
        <taxon>Bacteria</taxon>
        <taxon>Bacillati</taxon>
        <taxon>Actinomycetota</taxon>
        <taxon>Actinomycetes</taxon>
        <taxon>Propionibacteriales</taxon>
        <taxon>Kribbellaceae</taxon>
        <taxon>Kribbella</taxon>
    </lineage>
</organism>
<dbReference type="InterPro" id="IPR036869">
    <property type="entry name" value="J_dom_sf"/>
</dbReference>
<comment type="caution">
    <text evidence="4">The sequence shown here is derived from an EMBL/GenBank/DDBJ whole genome shotgun (WGS) entry which is preliminary data.</text>
</comment>
<evidence type="ECO:0000313" key="4">
    <source>
        <dbReference type="EMBL" id="GAA1586929.1"/>
    </source>
</evidence>
<reference evidence="4 5" key="1">
    <citation type="journal article" date="2019" name="Int. J. Syst. Evol. Microbiol.">
        <title>The Global Catalogue of Microorganisms (GCM) 10K type strain sequencing project: providing services to taxonomists for standard genome sequencing and annotation.</title>
        <authorList>
            <consortium name="The Broad Institute Genomics Platform"/>
            <consortium name="The Broad Institute Genome Sequencing Center for Infectious Disease"/>
            <person name="Wu L."/>
            <person name="Ma J."/>
        </authorList>
    </citation>
    <scope>NUCLEOTIDE SEQUENCE [LARGE SCALE GENOMIC DNA]</scope>
    <source>
        <strain evidence="4 5">JCM 14304</strain>
    </source>
</reference>
<dbReference type="PANTHER" id="PTHR24074">
    <property type="entry name" value="CO-CHAPERONE PROTEIN DJLA"/>
    <property type="match status" value="1"/>
</dbReference>
<proteinExistence type="predicted"/>
<evidence type="ECO:0000256" key="2">
    <source>
        <dbReference type="SAM" id="Phobius"/>
    </source>
</evidence>
<keyword evidence="2" id="KW-0472">Membrane</keyword>
<dbReference type="Gene3D" id="1.10.287.110">
    <property type="entry name" value="DnaJ domain"/>
    <property type="match status" value="1"/>
</dbReference>
<dbReference type="PROSITE" id="PS50076">
    <property type="entry name" value="DNAJ_2"/>
    <property type="match status" value="1"/>
</dbReference>
<keyword evidence="2" id="KW-1133">Transmembrane helix</keyword>
<dbReference type="SUPFAM" id="SSF46565">
    <property type="entry name" value="Chaperone J-domain"/>
    <property type="match status" value="1"/>
</dbReference>
<keyword evidence="5" id="KW-1185">Reference proteome</keyword>
<feature type="compositionally biased region" description="Acidic residues" evidence="1">
    <location>
        <begin position="88"/>
        <end position="97"/>
    </location>
</feature>
<evidence type="ECO:0000313" key="5">
    <source>
        <dbReference type="Proteomes" id="UP001500190"/>
    </source>
</evidence>
<gene>
    <name evidence="4" type="ORF">GCM10009742_36260</name>
</gene>
<feature type="compositionally biased region" description="Pro residues" evidence="1">
    <location>
        <begin position="78"/>
        <end position="87"/>
    </location>
</feature>
<feature type="transmembrane region" description="Helical" evidence="2">
    <location>
        <begin position="227"/>
        <end position="247"/>
    </location>
</feature>
<feature type="region of interest" description="Disordered" evidence="1">
    <location>
        <begin position="35"/>
        <end position="186"/>
    </location>
</feature>
<dbReference type="Proteomes" id="UP001500190">
    <property type="component" value="Unassembled WGS sequence"/>
</dbReference>
<protein>
    <recommendedName>
        <fullName evidence="3">J domain-containing protein</fullName>
    </recommendedName>
</protein>
<name>A0ABN2DUF3_9ACTN</name>
<accession>A0ABN2DUF3</accession>
<dbReference type="Pfam" id="PF00226">
    <property type="entry name" value="DnaJ"/>
    <property type="match status" value="1"/>
</dbReference>
<evidence type="ECO:0000259" key="3">
    <source>
        <dbReference type="PROSITE" id="PS50076"/>
    </source>
</evidence>
<dbReference type="SMART" id="SM00271">
    <property type="entry name" value="DnaJ"/>
    <property type="match status" value="1"/>
</dbReference>
<dbReference type="InterPro" id="IPR001623">
    <property type="entry name" value="DnaJ_domain"/>
</dbReference>
<dbReference type="RefSeq" id="WP_344192643.1">
    <property type="nucleotide sequence ID" value="NZ_BAAAND010000006.1"/>
</dbReference>
<feature type="transmembrane region" description="Helical" evidence="2">
    <location>
        <begin position="193"/>
        <end position="215"/>
    </location>
</feature>
<sequence>MTAVRDFRDLDGADPWKLLGVSRDADADEIRRSYRRLSRSTHTDVGGDSSQQAKLNRAYEVLSDPVRRSDYLQLLNGPPTPPEQPEPQPEEPAEDPFEWSSGPYTQQAHTPPRQPGPQYQDPYTAPTYQDPYTAPQYRDPHTAPQYRDPHTPPQYRDPHTAPTYQDPHTAPPYRGPYSEPSRRGEKRGVNGKAIAALGSVLFCMPLSIIFAIQALRAMRHSGERGKTLAWLALLIDALVMAYFLGVFRK</sequence>
<dbReference type="CDD" id="cd06257">
    <property type="entry name" value="DnaJ"/>
    <property type="match status" value="1"/>
</dbReference>
<dbReference type="EMBL" id="BAAAND010000006">
    <property type="protein sequence ID" value="GAA1586929.1"/>
    <property type="molecule type" value="Genomic_DNA"/>
</dbReference>
<feature type="domain" description="J" evidence="3">
    <location>
        <begin position="14"/>
        <end position="75"/>
    </location>
</feature>
<dbReference type="InterPro" id="IPR050817">
    <property type="entry name" value="DjlA_DnaK_co-chaperone"/>
</dbReference>
<dbReference type="PRINTS" id="PR00625">
    <property type="entry name" value="JDOMAIN"/>
</dbReference>
<evidence type="ECO:0000256" key="1">
    <source>
        <dbReference type="SAM" id="MobiDB-lite"/>
    </source>
</evidence>
<keyword evidence="2" id="KW-0812">Transmembrane</keyword>